<dbReference type="AlphaFoldDB" id="A0A1Y2CBE3"/>
<feature type="compositionally biased region" description="Acidic residues" evidence="1">
    <location>
        <begin position="84"/>
        <end position="102"/>
    </location>
</feature>
<organism evidence="2 3">
    <name type="scientific">Rhizoclosmatium globosum</name>
    <dbReference type="NCBI Taxonomy" id="329046"/>
    <lineage>
        <taxon>Eukaryota</taxon>
        <taxon>Fungi</taxon>
        <taxon>Fungi incertae sedis</taxon>
        <taxon>Chytridiomycota</taxon>
        <taxon>Chytridiomycota incertae sedis</taxon>
        <taxon>Chytridiomycetes</taxon>
        <taxon>Chytridiales</taxon>
        <taxon>Chytriomycetaceae</taxon>
        <taxon>Rhizoclosmatium</taxon>
    </lineage>
</organism>
<protein>
    <recommendedName>
        <fullName evidence="4">Myb-like domain-containing protein</fullName>
    </recommendedName>
</protein>
<feature type="compositionally biased region" description="Polar residues" evidence="1">
    <location>
        <begin position="104"/>
        <end position="114"/>
    </location>
</feature>
<proteinExistence type="predicted"/>
<gene>
    <name evidence="2" type="ORF">BCR33DRAFT_716914</name>
</gene>
<comment type="caution">
    <text evidence="2">The sequence shown here is derived from an EMBL/GenBank/DDBJ whole genome shotgun (WGS) entry which is preliminary data.</text>
</comment>
<feature type="region of interest" description="Disordered" evidence="1">
    <location>
        <begin position="232"/>
        <end position="279"/>
    </location>
</feature>
<feature type="compositionally biased region" description="Acidic residues" evidence="1">
    <location>
        <begin position="427"/>
        <end position="444"/>
    </location>
</feature>
<feature type="region of interest" description="Disordered" evidence="1">
    <location>
        <begin position="1"/>
        <end position="32"/>
    </location>
</feature>
<feature type="region of interest" description="Disordered" evidence="1">
    <location>
        <begin position="78"/>
        <end position="116"/>
    </location>
</feature>
<name>A0A1Y2CBE3_9FUNG</name>
<dbReference type="STRING" id="329046.A0A1Y2CBE3"/>
<feature type="compositionally biased region" description="Polar residues" evidence="1">
    <location>
        <begin position="476"/>
        <end position="489"/>
    </location>
</feature>
<dbReference type="Proteomes" id="UP000193642">
    <property type="component" value="Unassembled WGS sequence"/>
</dbReference>
<evidence type="ECO:0008006" key="4">
    <source>
        <dbReference type="Google" id="ProtNLM"/>
    </source>
</evidence>
<dbReference type="OrthoDB" id="6781668at2759"/>
<feature type="region of interest" description="Disordered" evidence="1">
    <location>
        <begin position="395"/>
        <end position="499"/>
    </location>
</feature>
<evidence type="ECO:0000313" key="3">
    <source>
        <dbReference type="Proteomes" id="UP000193642"/>
    </source>
</evidence>
<feature type="compositionally biased region" description="Polar residues" evidence="1">
    <location>
        <begin position="445"/>
        <end position="456"/>
    </location>
</feature>
<feature type="compositionally biased region" description="Basic residues" evidence="1">
    <location>
        <begin position="250"/>
        <end position="262"/>
    </location>
</feature>
<feature type="compositionally biased region" description="Polar residues" evidence="1">
    <location>
        <begin position="1"/>
        <end position="11"/>
    </location>
</feature>
<sequence>MSKSTATQVPTEGTLRDPSAAEGSEPKNTTQAQAQVVLAHSAVASAVLTRCLSFQDPVATSEHVRNLEQTLDAKLNQQAQSSLDTDDDFIDIEDLGPEDDLPATDQNSAVSSPSKPAIATTLTADEKIKTIGDQLDNLVTIRKSRVFDSEITTEEADLIQKRVALQQERFKAFEEREFQTKSARILAVFNNLTADEIREALKDCNHDEDAVILKMTDDDEYLQTIRRTVALQKRAKTKSQAKETSSKPTSPRRKSPPRKRNSKKIDENEIPSTSKAGKKPTLSRFKIDAIAEPDVNPTEIFAGWSKARVDAYKSIDACPNRYYYRFNKPGEMQRNGIWTDEKKLFMDRLKEVGANGQWGIFSIPIPGRVGYQCATFYRSLVRAGKIKDSNYTITSKGDLRFHGGNESVDDDENQKRRGIKRKTDSMIDIEGDDEDNDANGDLDVETSSASGQQPTQELVKKRRKPRIKRKPRRSRGTNSSDASEPNSEVSVEDGEKGGEVVKTSWTQIEETTSLDENNPLPGMIDPITLENIVRPAISPYGHVVGYDTWNVSVYQEPLSRRELVMLTWDNIEEYRDKIIV</sequence>
<evidence type="ECO:0000256" key="1">
    <source>
        <dbReference type="SAM" id="MobiDB-lite"/>
    </source>
</evidence>
<accession>A0A1Y2CBE3</accession>
<reference evidence="2 3" key="1">
    <citation type="submission" date="2016-07" db="EMBL/GenBank/DDBJ databases">
        <title>Pervasive Adenine N6-methylation of Active Genes in Fungi.</title>
        <authorList>
            <consortium name="DOE Joint Genome Institute"/>
            <person name="Mondo S.J."/>
            <person name="Dannebaum R.O."/>
            <person name="Kuo R.C."/>
            <person name="Labutti K."/>
            <person name="Haridas S."/>
            <person name="Kuo A."/>
            <person name="Salamov A."/>
            <person name="Ahrendt S.R."/>
            <person name="Lipzen A."/>
            <person name="Sullivan W."/>
            <person name="Andreopoulos W.B."/>
            <person name="Clum A."/>
            <person name="Lindquist E."/>
            <person name="Daum C."/>
            <person name="Ramamoorthy G.K."/>
            <person name="Gryganskyi A."/>
            <person name="Culley D."/>
            <person name="Magnuson J.K."/>
            <person name="James T.Y."/>
            <person name="O'Malley M.A."/>
            <person name="Stajich J.E."/>
            <person name="Spatafora J.W."/>
            <person name="Visel A."/>
            <person name="Grigoriev I.V."/>
        </authorList>
    </citation>
    <scope>NUCLEOTIDE SEQUENCE [LARGE SCALE GENOMIC DNA]</scope>
    <source>
        <strain evidence="2 3">JEL800</strain>
    </source>
</reference>
<keyword evidence="3" id="KW-1185">Reference proteome</keyword>
<dbReference type="EMBL" id="MCGO01000022">
    <property type="protein sequence ID" value="ORY44360.1"/>
    <property type="molecule type" value="Genomic_DNA"/>
</dbReference>
<evidence type="ECO:0000313" key="2">
    <source>
        <dbReference type="EMBL" id="ORY44360.1"/>
    </source>
</evidence>
<feature type="compositionally biased region" description="Basic residues" evidence="1">
    <location>
        <begin position="460"/>
        <end position="475"/>
    </location>
</feature>